<evidence type="ECO:0000313" key="4">
    <source>
        <dbReference type="Proteomes" id="UP000023152"/>
    </source>
</evidence>
<protein>
    <submittedName>
        <fullName evidence="3">Uncharacterized protein</fullName>
    </submittedName>
</protein>
<gene>
    <name evidence="3" type="ORF">RFI_18096</name>
</gene>
<reference evidence="3 4" key="1">
    <citation type="journal article" date="2013" name="Curr. Biol.">
        <title>The Genome of the Foraminiferan Reticulomyxa filosa.</title>
        <authorList>
            <person name="Glockner G."/>
            <person name="Hulsmann N."/>
            <person name="Schleicher M."/>
            <person name="Noegel A.A."/>
            <person name="Eichinger L."/>
            <person name="Gallinger C."/>
            <person name="Pawlowski J."/>
            <person name="Sierra R."/>
            <person name="Euteneuer U."/>
            <person name="Pillet L."/>
            <person name="Moustafa A."/>
            <person name="Platzer M."/>
            <person name="Groth M."/>
            <person name="Szafranski K."/>
            <person name="Schliwa M."/>
        </authorList>
    </citation>
    <scope>NUCLEOTIDE SEQUENCE [LARGE SCALE GENOMIC DNA]</scope>
</reference>
<keyword evidence="2" id="KW-1133">Transmembrane helix</keyword>
<organism evidence="3 4">
    <name type="scientific">Reticulomyxa filosa</name>
    <dbReference type="NCBI Taxonomy" id="46433"/>
    <lineage>
        <taxon>Eukaryota</taxon>
        <taxon>Sar</taxon>
        <taxon>Rhizaria</taxon>
        <taxon>Retaria</taxon>
        <taxon>Foraminifera</taxon>
        <taxon>Monothalamids</taxon>
        <taxon>Reticulomyxidae</taxon>
        <taxon>Reticulomyxa</taxon>
    </lineage>
</organism>
<feature type="region of interest" description="Disordered" evidence="1">
    <location>
        <begin position="108"/>
        <end position="141"/>
    </location>
</feature>
<accession>X6MZR3</accession>
<sequence length="177" mass="20702">MDVRQGQIIAVQECSRAGQKNYIRDFYWVVSSVGNIFVVTHFGLEIYQLLVQKRRLQAVTTYKIESEYHWYLVCVFPSKQFALLLSKDRVFTGLRISDRKIEPTKPFQIFNPEHSAGKNESKHRHSISGSNRNGNKSNSNNSNNNIYDFDLSQTNFHHQITLIELFVCLIYVYMFLL</sequence>
<feature type="transmembrane region" description="Helical" evidence="2">
    <location>
        <begin position="26"/>
        <end position="47"/>
    </location>
</feature>
<dbReference type="Proteomes" id="UP000023152">
    <property type="component" value="Unassembled WGS sequence"/>
</dbReference>
<evidence type="ECO:0000256" key="1">
    <source>
        <dbReference type="SAM" id="MobiDB-lite"/>
    </source>
</evidence>
<name>X6MZR3_RETFI</name>
<comment type="caution">
    <text evidence="3">The sequence shown here is derived from an EMBL/GenBank/DDBJ whole genome shotgun (WGS) entry which is preliminary data.</text>
</comment>
<evidence type="ECO:0000313" key="3">
    <source>
        <dbReference type="EMBL" id="ETO19143.1"/>
    </source>
</evidence>
<dbReference type="AlphaFoldDB" id="X6MZR3"/>
<feature type="compositionally biased region" description="Low complexity" evidence="1">
    <location>
        <begin position="127"/>
        <end position="141"/>
    </location>
</feature>
<dbReference type="EMBL" id="ASPP01013979">
    <property type="protein sequence ID" value="ETO19143.1"/>
    <property type="molecule type" value="Genomic_DNA"/>
</dbReference>
<keyword evidence="4" id="KW-1185">Reference proteome</keyword>
<proteinExistence type="predicted"/>
<evidence type="ECO:0000256" key="2">
    <source>
        <dbReference type="SAM" id="Phobius"/>
    </source>
</evidence>
<keyword evidence="2" id="KW-0812">Transmembrane</keyword>
<keyword evidence="2" id="KW-0472">Membrane</keyword>